<evidence type="ECO:0000313" key="3">
    <source>
        <dbReference type="Proteomes" id="UP000287547"/>
    </source>
</evidence>
<feature type="region of interest" description="Disordered" evidence="1">
    <location>
        <begin position="99"/>
        <end position="145"/>
    </location>
</feature>
<organism evidence="2 3">
    <name type="scientific">Kibdelosporangium aridum</name>
    <dbReference type="NCBI Taxonomy" id="2030"/>
    <lineage>
        <taxon>Bacteria</taxon>
        <taxon>Bacillati</taxon>
        <taxon>Actinomycetota</taxon>
        <taxon>Actinomycetes</taxon>
        <taxon>Pseudonocardiales</taxon>
        <taxon>Pseudonocardiaceae</taxon>
        <taxon>Kibdelosporangium</taxon>
    </lineage>
</organism>
<reference evidence="2 3" key="1">
    <citation type="submission" date="2018-05" db="EMBL/GenBank/DDBJ databases">
        <title>Evolution of GPA BGCs.</title>
        <authorList>
            <person name="Waglechner N."/>
            <person name="Wright G.D."/>
        </authorList>
    </citation>
    <scope>NUCLEOTIDE SEQUENCE [LARGE SCALE GENOMIC DNA]</scope>
    <source>
        <strain evidence="2 3">A82846</strain>
    </source>
</reference>
<dbReference type="EMBL" id="QHKI01000058">
    <property type="protein sequence ID" value="RSM72849.1"/>
    <property type="molecule type" value="Genomic_DNA"/>
</dbReference>
<gene>
    <name evidence="2" type="ORF">DMH04_42275</name>
</gene>
<dbReference type="Proteomes" id="UP000287547">
    <property type="component" value="Unassembled WGS sequence"/>
</dbReference>
<dbReference type="AlphaFoldDB" id="A0A428YTQ6"/>
<feature type="region of interest" description="Disordered" evidence="1">
    <location>
        <begin position="44"/>
        <end position="79"/>
    </location>
</feature>
<sequence>MADINLVAKLTTFKPLPQEVVALLETVDAPPRLAAHLLVAQGMAGPTGGSEGATRESSCPQPASNPFDQPISPIDWPGAVPPGVAGDVLGWGWVPREVRRGHTRQGTNRGFASHGQPRRQGAEGQAWPGSAEPLWSDDCWRVHGS</sequence>
<feature type="compositionally biased region" description="Polar residues" evidence="1">
    <location>
        <begin position="55"/>
        <end position="67"/>
    </location>
</feature>
<accession>A0A428YTQ6</accession>
<name>A0A428YTQ6_KIBAR</name>
<comment type="caution">
    <text evidence="2">The sequence shown here is derived from an EMBL/GenBank/DDBJ whole genome shotgun (WGS) entry which is preliminary data.</text>
</comment>
<protein>
    <submittedName>
        <fullName evidence="2">Uncharacterized protein</fullName>
    </submittedName>
</protein>
<evidence type="ECO:0000313" key="2">
    <source>
        <dbReference type="EMBL" id="RSM72849.1"/>
    </source>
</evidence>
<evidence type="ECO:0000256" key="1">
    <source>
        <dbReference type="SAM" id="MobiDB-lite"/>
    </source>
</evidence>
<proteinExistence type="predicted"/>